<dbReference type="Gramene" id="KVI01575">
    <property type="protein sequence ID" value="KVI01575"/>
    <property type="gene ID" value="Ccrd_020151"/>
</dbReference>
<protein>
    <submittedName>
        <fullName evidence="1">Uncharacterized protein</fullName>
    </submittedName>
</protein>
<keyword evidence="2" id="KW-1185">Reference proteome</keyword>
<gene>
    <name evidence="1" type="ORF">Ccrd_020151</name>
</gene>
<dbReference type="Proteomes" id="UP000243975">
    <property type="component" value="Unassembled WGS sequence"/>
</dbReference>
<sequence length="313" mass="34978">MQIDLKPVNGWKVCSNRFEVDSAVVHQRPANDGRCGENAKLKIQTKRVVKREKQKVVVESEIQISSVSVVEHSTTPSISSCKSIFKGSACFIGLIPKSHVGGAMPAYDRFTFEFDIVLSTTLSIASMIPGLNQIPGDYRFIFTNHSNVLRHLLLGLEELVQNLVLHLGSIQYVDARAGRVVDMKKLSYLHETGNFSLHLGSLQYVDARVGGLDDMKNLSYLHEAGVLQNLSTKFQLNEIHSKKSLMLVASMSYQTLARKQRWQQLPPNNNNLDEVPALTAKEKVSGFIAITNSQIEGFRPQIYLSTFRDSEDT</sequence>
<comment type="caution">
    <text evidence="1">The sequence shown here is derived from an EMBL/GenBank/DDBJ whole genome shotgun (WGS) entry which is preliminary data.</text>
</comment>
<dbReference type="AlphaFoldDB" id="A0A118K0L7"/>
<accession>A0A118K0L7</accession>
<evidence type="ECO:0000313" key="1">
    <source>
        <dbReference type="EMBL" id="KVI01575.1"/>
    </source>
</evidence>
<name>A0A118K0L7_CYNCS</name>
<evidence type="ECO:0000313" key="2">
    <source>
        <dbReference type="Proteomes" id="UP000243975"/>
    </source>
</evidence>
<dbReference type="InterPro" id="IPR036961">
    <property type="entry name" value="Kinesin_motor_dom_sf"/>
</dbReference>
<proteinExistence type="predicted"/>
<dbReference type="STRING" id="59895.A0A118K0L7"/>
<dbReference type="Gene3D" id="3.40.850.10">
    <property type="entry name" value="Kinesin motor domain"/>
    <property type="match status" value="1"/>
</dbReference>
<dbReference type="EMBL" id="LEKV01003016">
    <property type="protein sequence ID" value="KVI01575.1"/>
    <property type="molecule type" value="Genomic_DNA"/>
</dbReference>
<reference evidence="1 2" key="1">
    <citation type="journal article" date="2016" name="Sci. Rep.">
        <title>The genome sequence of the outbreeding globe artichoke constructed de novo incorporating a phase-aware low-pass sequencing strategy of F1 progeny.</title>
        <authorList>
            <person name="Scaglione D."/>
            <person name="Reyes-Chin-Wo S."/>
            <person name="Acquadro A."/>
            <person name="Froenicke L."/>
            <person name="Portis E."/>
            <person name="Beitel C."/>
            <person name="Tirone M."/>
            <person name="Mauro R."/>
            <person name="Lo Monaco A."/>
            <person name="Mauromicale G."/>
            <person name="Faccioli P."/>
            <person name="Cattivelli L."/>
            <person name="Rieseberg L."/>
            <person name="Michelmore R."/>
            <person name="Lanteri S."/>
        </authorList>
    </citation>
    <scope>NUCLEOTIDE SEQUENCE [LARGE SCALE GENOMIC DNA]</scope>
    <source>
        <strain evidence="1">2C</strain>
    </source>
</reference>
<organism evidence="1 2">
    <name type="scientific">Cynara cardunculus var. scolymus</name>
    <name type="common">Globe artichoke</name>
    <name type="synonym">Cynara scolymus</name>
    <dbReference type="NCBI Taxonomy" id="59895"/>
    <lineage>
        <taxon>Eukaryota</taxon>
        <taxon>Viridiplantae</taxon>
        <taxon>Streptophyta</taxon>
        <taxon>Embryophyta</taxon>
        <taxon>Tracheophyta</taxon>
        <taxon>Spermatophyta</taxon>
        <taxon>Magnoliopsida</taxon>
        <taxon>eudicotyledons</taxon>
        <taxon>Gunneridae</taxon>
        <taxon>Pentapetalae</taxon>
        <taxon>asterids</taxon>
        <taxon>campanulids</taxon>
        <taxon>Asterales</taxon>
        <taxon>Asteraceae</taxon>
        <taxon>Carduoideae</taxon>
        <taxon>Cardueae</taxon>
        <taxon>Carduinae</taxon>
        <taxon>Cynara</taxon>
    </lineage>
</organism>